<reference evidence="8" key="1">
    <citation type="submission" date="2021-02" db="EMBL/GenBank/DDBJ databases">
        <authorList>
            <person name="Nowell W R."/>
        </authorList>
    </citation>
    <scope>NUCLEOTIDE SEQUENCE</scope>
</reference>
<evidence type="ECO:0000256" key="3">
    <source>
        <dbReference type="ARBA" id="ARBA00013194"/>
    </source>
</evidence>
<evidence type="ECO:0000313" key="8">
    <source>
        <dbReference type="EMBL" id="CAF3319769.1"/>
    </source>
</evidence>
<dbReference type="GO" id="GO:0007155">
    <property type="term" value="P:cell adhesion"/>
    <property type="evidence" value="ECO:0007669"/>
    <property type="project" value="InterPro"/>
</dbReference>
<dbReference type="PANTHER" id="PTHR45976">
    <property type="entry name" value="ARMADILLO SEGMENT POLARITY PROTEIN"/>
    <property type="match status" value="1"/>
</dbReference>
<dbReference type="EMBL" id="CAJOBR010000010">
    <property type="protein sequence ID" value="CAF4445345.1"/>
    <property type="molecule type" value="Genomic_DNA"/>
</dbReference>
<name>A0A817TQG4_9BILA</name>
<evidence type="ECO:0000256" key="6">
    <source>
        <dbReference type="PROSITE-ProRule" id="PRU00259"/>
    </source>
</evidence>
<sequence>MEYESYQVQSSMNGYSHRAHSRNGGMDEYIMQEHIDSMNAQLSSTRAQRIRAAIFPETLEDGAPDGVSMPMPSTQFVNGQPTAVQKLSEPSQLLKNAVIDIINYKEDAEITERALPELIRLLNDDDPIVAGQAALVLHTLAKKEASRLALSTPQMIQALLQSISNPRANDETRRGVAGVLHCLSQQKQGLLLMYKGGVIPLLVRLLDSPIESVVNYALSTLHNLLLHLEQAKLEILRCGGCQKMVGLLNSSNPKFLALLTDCLHMLAFNNEEVKIIMESSNGPQQLIRILELTDYEKLLWTTTRLLRVLSVSPSIKLVMISKNSVHILEKQLYQPISLRVQQNCLQILRNLSDQAVKLENLDSLIQLLIELLQTNDLITVSCAVGIISNLTCNNQYNKMAVVQSNGVNALINTIIQGHDKEEILEPAICALRHITSRHSHASEAQDAVRNVNGLLPIVDLLNPSLYSWPIIKSTISLLRNLALSPNNLPVLRETGSIQKLAQLLVRSHQELQRQQPKVELIDNYIRMDDILEACVSALHIIAKDQQNRVIIRDLDCIPLFVRLLYPPSSVPIQRAAAGVLCELVNDRLCADIIEQQNCTPKLTELLKSNDEGVATYAAAILFRLSDDKPYDMKNRLSQDVTTALYRDEHLMNNHYGLANGSVAGSYSNPYRATPPPLHDVPTMNYYASEGAGGSGLGNLMDNQVLVGDRDMMQASPRSANHHQTPPPPHNNSQMAAWFDTDLSFDTKKKVIMIPRTLLRTVLTSNVQISCGFQRTFGIFSSAASNKAAARSKCFFDVHVDDKPLGRITFQLYNDVVPKTAENFRALCTGEKGFGYKKSIFHRVIPKFMLQGGDFERHNGSGGSSIYGKKFADENFQMKHTKEGLLSMANSGKNTNGSQFFITTVATPWLDGKHVVFGEVVDGIETVKKIEALGSQSGQTQKKITIAESGELKSEENLK</sequence>
<feature type="repeat" description="ARM" evidence="6">
    <location>
        <begin position="452"/>
        <end position="496"/>
    </location>
</feature>
<dbReference type="InterPro" id="IPR016024">
    <property type="entry name" value="ARM-type_fold"/>
</dbReference>
<feature type="domain" description="PPIase cyclophilin-type" evidence="7">
    <location>
        <begin position="794"/>
        <end position="950"/>
    </location>
</feature>
<dbReference type="EMBL" id="CAJNXB010003517">
    <property type="protein sequence ID" value="CAF3319769.1"/>
    <property type="molecule type" value="Genomic_DNA"/>
</dbReference>
<comment type="caution">
    <text evidence="8">The sequence shown here is derived from an EMBL/GenBank/DDBJ whole genome shotgun (WGS) entry which is preliminary data.</text>
</comment>
<gene>
    <name evidence="10" type="ORF">QYT958_LOCUS241</name>
    <name evidence="8" type="ORF">TIS948_LOCUS20076</name>
    <name evidence="9" type="ORF">UJA718_LOCUS3</name>
</gene>
<dbReference type="GO" id="GO:0045296">
    <property type="term" value="F:cadherin binding"/>
    <property type="evidence" value="ECO:0007669"/>
    <property type="project" value="InterPro"/>
</dbReference>
<evidence type="ECO:0000256" key="4">
    <source>
        <dbReference type="ARBA" id="ARBA00023110"/>
    </source>
</evidence>
<dbReference type="Pfam" id="PF00514">
    <property type="entry name" value="Arm"/>
    <property type="match status" value="3"/>
</dbReference>
<dbReference type="CDD" id="cd01926">
    <property type="entry name" value="cyclophilin_ABH_like"/>
    <property type="match status" value="1"/>
</dbReference>
<dbReference type="EC" id="5.2.1.8" evidence="3"/>
<organism evidence="8 11">
    <name type="scientific">Rotaria socialis</name>
    <dbReference type="NCBI Taxonomy" id="392032"/>
    <lineage>
        <taxon>Eukaryota</taxon>
        <taxon>Metazoa</taxon>
        <taxon>Spiralia</taxon>
        <taxon>Gnathifera</taxon>
        <taxon>Rotifera</taxon>
        <taxon>Eurotatoria</taxon>
        <taxon>Bdelloidea</taxon>
        <taxon>Philodinida</taxon>
        <taxon>Philodinidae</taxon>
        <taxon>Rotaria</taxon>
    </lineage>
</organism>
<dbReference type="CDD" id="cd21719">
    <property type="entry name" value="CTNNAbd_CTNNB1-like"/>
    <property type="match status" value="1"/>
</dbReference>
<feature type="repeat" description="ARM" evidence="6">
    <location>
        <begin position="405"/>
        <end position="439"/>
    </location>
</feature>
<dbReference type="SUPFAM" id="SSF48371">
    <property type="entry name" value="ARM repeat"/>
    <property type="match status" value="1"/>
</dbReference>
<dbReference type="GO" id="GO:0006457">
    <property type="term" value="P:protein folding"/>
    <property type="evidence" value="ECO:0007669"/>
    <property type="project" value="InterPro"/>
</dbReference>
<dbReference type="Proteomes" id="UP000663873">
    <property type="component" value="Unassembled WGS sequence"/>
</dbReference>
<evidence type="ECO:0000313" key="9">
    <source>
        <dbReference type="EMBL" id="CAF4096060.1"/>
    </source>
</evidence>
<dbReference type="PROSITE" id="PS50176">
    <property type="entry name" value="ARM_REPEAT"/>
    <property type="match status" value="5"/>
</dbReference>
<dbReference type="PROSITE" id="PS50072">
    <property type="entry name" value="CSA_PPIASE_2"/>
    <property type="match status" value="1"/>
</dbReference>
<feature type="repeat" description="ARM" evidence="6">
    <location>
        <begin position="197"/>
        <end position="224"/>
    </location>
</feature>
<dbReference type="AlphaFoldDB" id="A0A817TQG4"/>
<evidence type="ECO:0000313" key="10">
    <source>
        <dbReference type="EMBL" id="CAF4445345.1"/>
    </source>
</evidence>
<keyword evidence="5" id="KW-0413">Isomerase</keyword>
<dbReference type="PROSITE" id="PS00170">
    <property type="entry name" value="CSA_PPIASE_1"/>
    <property type="match status" value="1"/>
</dbReference>
<keyword evidence="12" id="KW-1185">Reference proteome</keyword>
<protein>
    <recommendedName>
        <fullName evidence="3">peptidylprolyl isomerase</fullName>
        <ecNumber evidence="3">5.2.1.8</ecNumber>
    </recommendedName>
</protein>
<dbReference type="Gene3D" id="1.25.10.10">
    <property type="entry name" value="Leucine-rich Repeat Variant"/>
    <property type="match status" value="1"/>
</dbReference>
<dbReference type="Gene3D" id="2.40.100.10">
    <property type="entry name" value="Cyclophilin-like"/>
    <property type="match status" value="1"/>
</dbReference>
<dbReference type="SMART" id="SM00185">
    <property type="entry name" value="ARM"/>
    <property type="match status" value="12"/>
</dbReference>
<comment type="function">
    <text evidence="2">PPIases accelerate the folding of proteins. It catalyzes the cis-trans isomerization of proline imidic peptide bonds in oligopeptides.</text>
</comment>
<dbReference type="InterPro" id="IPR002130">
    <property type="entry name" value="Cyclophilin-type_PPIase_dom"/>
</dbReference>
<keyword evidence="4" id="KW-0697">Rotamase</keyword>
<evidence type="ECO:0000313" key="11">
    <source>
        <dbReference type="Proteomes" id="UP000663825"/>
    </source>
</evidence>
<comment type="catalytic activity">
    <reaction evidence="1">
        <text>[protein]-peptidylproline (omega=180) = [protein]-peptidylproline (omega=0)</text>
        <dbReference type="Rhea" id="RHEA:16237"/>
        <dbReference type="Rhea" id="RHEA-COMP:10747"/>
        <dbReference type="Rhea" id="RHEA-COMP:10748"/>
        <dbReference type="ChEBI" id="CHEBI:83833"/>
        <dbReference type="ChEBI" id="CHEBI:83834"/>
        <dbReference type="EC" id="5.2.1.8"/>
    </reaction>
</comment>
<dbReference type="FunFam" id="2.40.100.10:FF:000013">
    <property type="entry name" value="Peptidyl-prolyl cis-trans isomerase"/>
    <property type="match status" value="1"/>
</dbReference>
<dbReference type="OrthoDB" id="195736at2759"/>
<evidence type="ECO:0000256" key="1">
    <source>
        <dbReference type="ARBA" id="ARBA00000971"/>
    </source>
</evidence>
<evidence type="ECO:0000313" key="12">
    <source>
        <dbReference type="Proteomes" id="UP000663873"/>
    </source>
</evidence>
<dbReference type="EMBL" id="CAJOBP010000001">
    <property type="protein sequence ID" value="CAF4096060.1"/>
    <property type="molecule type" value="Genomic_DNA"/>
</dbReference>
<dbReference type="Proteomes" id="UP000663848">
    <property type="component" value="Unassembled WGS sequence"/>
</dbReference>
<accession>A0A817TQG4</accession>
<evidence type="ECO:0000259" key="7">
    <source>
        <dbReference type="PROSITE" id="PS50072"/>
    </source>
</evidence>
<feature type="repeat" description="ARM" evidence="6">
    <location>
        <begin position="113"/>
        <end position="150"/>
    </location>
</feature>
<dbReference type="Proteomes" id="UP000663825">
    <property type="component" value="Unassembled WGS sequence"/>
</dbReference>
<dbReference type="InterPro" id="IPR020892">
    <property type="entry name" value="Cyclophilin-type_PPIase_CS"/>
</dbReference>
<dbReference type="InterPro" id="IPR000225">
    <property type="entry name" value="Armadillo"/>
</dbReference>
<dbReference type="PRINTS" id="PR01869">
    <property type="entry name" value="BCATNINFAMLY"/>
</dbReference>
<feature type="repeat" description="ARM" evidence="6">
    <location>
        <begin position="363"/>
        <end position="405"/>
    </location>
</feature>
<evidence type="ECO:0000256" key="2">
    <source>
        <dbReference type="ARBA" id="ARBA00002388"/>
    </source>
</evidence>
<evidence type="ECO:0000256" key="5">
    <source>
        <dbReference type="ARBA" id="ARBA00023235"/>
    </source>
</evidence>
<dbReference type="Pfam" id="PF00160">
    <property type="entry name" value="Pro_isomerase"/>
    <property type="match status" value="1"/>
</dbReference>
<proteinExistence type="predicted"/>
<dbReference type="InterPro" id="IPR011989">
    <property type="entry name" value="ARM-like"/>
</dbReference>
<dbReference type="InterPro" id="IPR013284">
    <property type="entry name" value="Beta-catenin"/>
</dbReference>
<dbReference type="GO" id="GO:0003755">
    <property type="term" value="F:peptidyl-prolyl cis-trans isomerase activity"/>
    <property type="evidence" value="ECO:0007669"/>
    <property type="project" value="UniProtKB-KW"/>
</dbReference>
<dbReference type="SUPFAM" id="SSF50891">
    <property type="entry name" value="Cyclophilin-like"/>
    <property type="match status" value="1"/>
</dbReference>
<dbReference type="InterPro" id="IPR029000">
    <property type="entry name" value="Cyclophilin-like_dom_sf"/>
</dbReference>